<organism evidence="1 2">
    <name type="scientific">Corallincola holothuriorum</name>
    <dbReference type="NCBI Taxonomy" id="2282215"/>
    <lineage>
        <taxon>Bacteria</taxon>
        <taxon>Pseudomonadati</taxon>
        <taxon>Pseudomonadota</taxon>
        <taxon>Gammaproteobacteria</taxon>
        <taxon>Alteromonadales</taxon>
        <taxon>Psychromonadaceae</taxon>
        <taxon>Corallincola</taxon>
    </lineage>
</organism>
<dbReference type="EMBL" id="QPID01000002">
    <property type="protein sequence ID" value="RCU51547.1"/>
    <property type="molecule type" value="Genomic_DNA"/>
</dbReference>
<name>A0A368NLX3_9GAMM</name>
<protein>
    <submittedName>
        <fullName evidence="1">Uncharacterized protein</fullName>
    </submittedName>
</protein>
<reference evidence="1 2" key="1">
    <citation type="submission" date="2018-07" db="EMBL/GenBank/DDBJ databases">
        <title>Corallincola holothuriorum sp. nov., a new facultative anaerobe isolated from sea cucumber Apostichopus japonicus.</title>
        <authorList>
            <person name="Xia H."/>
        </authorList>
    </citation>
    <scope>NUCLEOTIDE SEQUENCE [LARGE SCALE GENOMIC DNA]</scope>
    <source>
        <strain evidence="1 2">C4</strain>
    </source>
</reference>
<evidence type="ECO:0000313" key="2">
    <source>
        <dbReference type="Proteomes" id="UP000252558"/>
    </source>
</evidence>
<keyword evidence="2" id="KW-1185">Reference proteome</keyword>
<dbReference type="Proteomes" id="UP000252558">
    <property type="component" value="Unassembled WGS sequence"/>
</dbReference>
<accession>A0A368NLX3</accession>
<gene>
    <name evidence="1" type="ORF">DU002_03500</name>
</gene>
<dbReference type="RefSeq" id="WP_114336976.1">
    <property type="nucleotide sequence ID" value="NZ_QPID01000002.1"/>
</dbReference>
<evidence type="ECO:0000313" key="1">
    <source>
        <dbReference type="EMBL" id="RCU51547.1"/>
    </source>
</evidence>
<dbReference type="AlphaFoldDB" id="A0A368NLX3"/>
<comment type="caution">
    <text evidence="1">The sequence shown here is derived from an EMBL/GenBank/DDBJ whole genome shotgun (WGS) entry which is preliminary data.</text>
</comment>
<proteinExistence type="predicted"/>
<sequence>METLDLKLPCSDVTLILDALRHYIAYINDLDDDAVDEDTLSDLLNDNEVLKGLESSIALQFAEKFGEY</sequence>